<organism evidence="1 2">
    <name type="scientific">Algoriphagus sanaruensis</name>
    <dbReference type="NCBI Taxonomy" id="1727163"/>
    <lineage>
        <taxon>Bacteria</taxon>
        <taxon>Pseudomonadati</taxon>
        <taxon>Bacteroidota</taxon>
        <taxon>Cytophagia</taxon>
        <taxon>Cytophagales</taxon>
        <taxon>Cyclobacteriaceae</taxon>
        <taxon>Algoriphagus</taxon>
    </lineage>
</organism>
<dbReference type="PROSITE" id="PS51257">
    <property type="entry name" value="PROKAR_LIPOPROTEIN"/>
    <property type="match status" value="1"/>
</dbReference>
<dbReference type="OrthoDB" id="826659at2"/>
<dbReference type="PATRIC" id="fig|1727163.4.peg.3258"/>
<accession>A0A142ERV8</accession>
<gene>
    <name evidence="1" type="ORF">AO498_15525</name>
</gene>
<protein>
    <recommendedName>
        <fullName evidence="3">Lipocalin-like domain-containing protein</fullName>
    </recommendedName>
</protein>
<reference evidence="1 2" key="2">
    <citation type="journal article" date="2016" name="Genome Announc.">
        <title>Complete Genome Sequence of Algoriphagus sp. Strain M8-2, Isolated from a Brackish Lake.</title>
        <authorList>
            <person name="Muraguchi Y."/>
            <person name="Kushimoto K."/>
            <person name="Ohtsubo Y."/>
            <person name="Suzuki T."/>
            <person name="Dohra H."/>
            <person name="Kimbara K."/>
            <person name="Shintani M."/>
        </authorList>
    </citation>
    <scope>NUCLEOTIDE SEQUENCE [LARGE SCALE GENOMIC DNA]</scope>
    <source>
        <strain evidence="1 2">M8-2</strain>
    </source>
</reference>
<name>A0A142ERV8_9BACT</name>
<keyword evidence="2" id="KW-1185">Reference proteome</keyword>
<dbReference type="RefSeq" id="WP_067549694.1">
    <property type="nucleotide sequence ID" value="NZ_CP012836.1"/>
</dbReference>
<dbReference type="KEGG" id="alm:AO498_15525"/>
<sequence length="278" mass="31946">MRIQHFIWTISLTLLASCDLVNQDQNPQNEIPLNEIFSAPPSADNPGSMSSGWKVAFLEEEGIDLTSNFKEIEFSFSQNGELNATSNQESVNGTWRFDRDTPKNELYLIFPAGSVLEELTEDWYIVMQTDNLIQLEYPEEGFTNHLVFTKNTTSPISTSSPQNATVADQLFEKVNTKSFSIESFWDAEDNMSSAFRNFELQFNNLGRLELKRPNQPSISGLWQVNFTQTEIFLDIELKQTGLIGELDEEWTLVQKSDGRIEFKEVEENEIYRLTLKRN</sequence>
<evidence type="ECO:0000313" key="1">
    <source>
        <dbReference type="EMBL" id="AMQ57863.1"/>
    </source>
</evidence>
<reference evidence="2" key="1">
    <citation type="submission" date="2015-09" db="EMBL/GenBank/DDBJ databases">
        <title>Complete sequence of Algoriphagus sp. M8-2.</title>
        <authorList>
            <person name="Shintani M."/>
        </authorList>
    </citation>
    <scope>NUCLEOTIDE SEQUENCE [LARGE SCALE GENOMIC DNA]</scope>
    <source>
        <strain evidence="2">M8-2</strain>
    </source>
</reference>
<evidence type="ECO:0008006" key="3">
    <source>
        <dbReference type="Google" id="ProtNLM"/>
    </source>
</evidence>
<dbReference type="STRING" id="1727163.AO498_15525"/>
<proteinExistence type="predicted"/>
<dbReference type="EMBL" id="CP012836">
    <property type="protein sequence ID" value="AMQ57863.1"/>
    <property type="molecule type" value="Genomic_DNA"/>
</dbReference>
<dbReference type="Proteomes" id="UP000073816">
    <property type="component" value="Chromosome"/>
</dbReference>
<evidence type="ECO:0000313" key="2">
    <source>
        <dbReference type="Proteomes" id="UP000073816"/>
    </source>
</evidence>
<dbReference type="AlphaFoldDB" id="A0A142ERV8"/>